<dbReference type="SUPFAM" id="SSF55874">
    <property type="entry name" value="ATPase domain of HSP90 chaperone/DNA topoisomerase II/histidine kinase"/>
    <property type="match status" value="1"/>
</dbReference>
<dbReference type="PANTHER" id="PTHR43304">
    <property type="entry name" value="PHYTOCHROME-LIKE PROTEIN CPH1"/>
    <property type="match status" value="1"/>
</dbReference>
<dbReference type="InterPro" id="IPR001610">
    <property type="entry name" value="PAC"/>
</dbReference>
<evidence type="ECO:0000256" key="6">
    <source>
        <dbReference type="ARBA" id="ARBA00022553"/>
    </source>
</evidence>
<dbReference type="CDD" id="cd00130">
    <property type="entry name" value="PAS"/>
    <property type="match status" value="4"/>
</dbReference>
<evidence type="ECO:0000256" key="5">
    <source>
        <dbReference type="ARBA" id="ARBA00022475"/>
    </source>
</evidence>
<dbReference type="InterPro" id="IPR005467">
    <property type="entry name" value="His_kinase_dom"/>
</dbReference>
<accession>A0A5C4RYT1</accession>
<evidence type="ECO:0000256" key="13">
    <source>
        <dbReference type="SAM" id="Coils"/>
    </source>
</evidence>
<keyword evidence="9" id="KW-0418">Kinase</keyword>
<dbReference type="Proteomes" id="UP000309544">
    <property type="component" value="Unassembled WGS sequence"/>
</dbReference>
<proteinExistence type="predicted"/>
<feature type="coiled-coil region" evidence="13">
    <location>
        <begin position="434"/>
        <end position="496"/>
    </location>
</feature>
<dbReference type="EC" id="2.7.13.3" evidence="4"/>
<dbReference type="Gene3D" id="3.30.450.20">
    <property type="entry name" value="PAS domain"/>
    <property type="match status" value="4"/>
</dbReference>
<dbReference type="PROSITE" id="PS50109">
    <property type="entry name" value="HIS_KIN"/>
    <property type="match status" value="1"/>
</dbReference>
<dbReference type="GO" id="GO:0006355">
    <property type="term" value="P:regulation of DNA-templated transcription"/>
    <property type="evidence" value="ECO:0007669"/>
    <property type="project" value="InterPro"/>
</dbReference>
<dbReference type="CDD" id="cd00075">
    <property type="entry name" value="HATPase"/>
    <property type="match status" value="1"/>
</dbReference>
<gene>
    <name evidence="16" type="ORF">FGF68_08910</name>
</gene>
<comment type="catalytic activity">
    <reaction evidence="1">
        <text>ATP + protein L-histidine = ADP + protein N-phospho-L-histidine.</text>
        <dbReference type="EC" id="2.7.13.3"/>
    </reaction>
</comment>
<dbReference type="AlphaFoldDB" id="A0A5C4RYT1"/>
<evidence type="ECO:0000259" key="14">
    <source>
        <dbReference type="PROSITE" id="PS50109"/>
    </source>
</evidence>
<dbReference type="InterPro" id="IPR035965">
    <property type="entry name" value="PAS-like_dom_sf"/>
</dbReference>
<dbReference type="Gene3D" id="1.10.287.130">
    <property type="match status" value="1"/>
</dbReference>
<dbReference type="GO" id="GO:0045121">
    <property type="term" value="C:membrane raft"/>
    <property type="evidence" value="ECO:0007669"/>
    <property type="project" value="UniProtKB-SubCell"/>
</dbReference>
<dbReference type="InterPro" id="IPR036890">
    <property type="entry name" value="HATPase_C_sf"/>
</dbReference>
<feature type="domain" description="PAC" evidence="15">
    <location>
        <begin position="136"/>
        <end position="188"/>
    </location>
</feature>
<evidence type="ECO:0000256" key="4">
    <source>
        <dbReference type="ARBA" id="ARBA00012438"/>
    </source>
</evidence>
<dbReference type="InterPro" id="IPR000014">
    <property type="entry name" value="PAS"/>
</dbReference>
<evidence type="ECO:0000256" key="12">
    <source>
        <dbReference type="ARBA" id="ARBA00023136"/>
    </source>
</evidence>
<dbReference type="NCBIfam" id="TIGR00229">
    <property type="entry name" value="sensory_box"/>
    <property type="match status" value="4"/>
</dbReference>
<dbReference type="GO" id="GO:0000155">
    <property type="term" value="F:phosphorelay sensor kinase activity"/>
    <property type="evidence" value="ECO:0007669"/>
    <property type="project" value="InterPro"/>
</dbReference>
<keyword evidence="11" id="KW-0902">Two-component regulatory system</keyword>
<feature type="domain" description="PAC" evidence="15">
    <location>
        <begin position="266"/>
        <end position="319"/>
    </location>
</feature>
<dbReference type="SUPFAM" id="SSF55785">
    <property type="entry name" value="PYP-like sensor domain (PAS domain)"/>
    <property type="match status" value="4"/>
</dbReference>
<keyword evidence="17" id="KW-1185">Reference proteome</keyword>
<dbReference type="InterPro" id="IPR004358">
    <property type="entry name" value="Sig_transdc_His_kin-like_C"/>
</dbReference>
<evidence type="ECO:0000256" key="1">
    <source>
        <dbReference type="ARBA" id="ARBA00000085"/>
    </source>
</evidence>
<dbReference type="SMART" id="SM00086">
    <property type="entry name" value="PAC"/>
    <property type="match status" value="4"/>
</dbReference>
<dbReference type="Gene3D" id="2.10.70.100">
    <property type="match status" value="1"/>
</dbReference>
<dbReference type="Pfam" id="PF13426">
    <property type="entry name" value="PAS_9"/>
    <property type="match status" value="1"/>
</dbReference>
<dbReference type="InterPro" id="IPR036097">
    <property type="entry name" value="HisK_dim/P_sf"/>
</dbReference>
<dbReference type="Pfam" id="PF00512">
    <property type="entry name" value="HisKA"/>
    <property type="match status" value="1"/>
</dbReference>
<dbReference type="InterPro" id="IPR013767">
    <property type="entry name" value="PAS_fold"/>
</dbReference>
<evidence type="ECO:0000256" key="7">
    <source>
        <dbReference type="ARBA" id="ARBA00022679"/>
    </source>
</evidence>
<keyword evidence="6" id="KW-0597">Phosphoprotein</keyword>
<name>A0A5C4RYT1_PROVB</name>
<dbReference type="PRINTS" id="PR00344">
    <property type="entry name" value="BCTRLSENSOR"/>
</dbReference>
<dbReference type="SUPFAM" id="SSF47384">
    <property type="entry name" value="Homodimeric domain of signal transducing histidine kinase"/>
    <property type="match status" value="1"/>
</dbReference>
<dbReference type="PANTHER" id="PTHR43304:SF1">
    <property type="entry name" value="PAC DOMAIN-CONTAINING PROTEIN"/>
    <property type="match status" value="1"/>
</dbReference>
<dbReference type="EMBL" id="VDCI01000008">
    <property type="protein sequence ID" value="TNJ36142.1"/>
    <property type="molecule type" value="Genomic_DNA"/>
</dbReference>
<keyword evidence="5" id="KW-1003">Cell membrane</keyword>
<keyword evidence="10" id="KW-0067">ATP-binding</keyword>
<dbReference type="SMART" id="SM00091">
    <property type="entry name" value="PAS"/>
    <property type="match status" value="4"/>
</dbReference>
<dbReference type="FunFam" id="1.10.287.130:FF:000001">
    <property type="entry name" value="Two-component sensor histidine kinase"/>
    <property type="match status" value="1"/>
</dbReference>
<dbReference type="CDD" id="cd00082">
    <property type="entry name" value="HisKA"/>
    <property type="match status" value="1"/>
</dbReference>
<feature type="domain" description="PAC" evidence="15">
    <location>
        <begin position="564"/>
        <end position="616"/>
    </location>
</feature>
<dbReference type="Gene3D" id="3.30.565.10">
    <property type="entry name" value="Histidine kinase-like ATPase, C-terminal domain"/>
    <property type="match status" value="1"/>
</dbReference>
<evidence type="ECO:0000313" key="16">
    <source>
        <dbReference type="EMBL" id="TNJ36142.1"/>
    </source>
</evidence>
<comment type="subcellular location">
    <subcellularLocation>
        <location evidence="2">Cell membrane</location>
    </subcellularLocation>
    <subcellularLocation>
        <location evidence="3">Membrane raft</location>
        <topology evidence="3">Multi-pass membrane protein</topology>
    </subcellularLocation>
</comment>
<evidence type="ECO:0000256" key="2">
    <source>
        <dbReference type="ARBA" id="ARBA00004236"/>
    </source>
</evidence>
<dbReference type="GO" id="GO:0005524">
    <property type="term" value="F:ATP binding"/>
    <property type="evidence" value="ECO:0007669"/>
    <property type="project" value="UniProtKB-KW"/>
</dbReference>
<dbReference type="InterPro" id="IPR003661">
    <property type="entry name" value="HisK_dim/P_dom"/>
</dbReference>
<sequence>MPNIEHRPLSRVSQKLAELEEELLKSGFSTDLMLPVREALAASEQQFADERQRVLHKQAELQHRMGLAMDAAGIGIWELDLKTNALVWDKWMYRLYGIEPGTFSGAYEAWKNGLHPDDLEQAVRDVEEAVADVRPFDTRFRVIHPSGEVRYLKAYAVITRDREGGPLKMTGINYDITARTLAETKLLEQTKWLEGVIEATQAGTWWWNVETGETVFGDRWAGILGYSVEELTPFSIETWTRLVHPEDLSACQHELQKHFDGALPYYDCEMRMWHKDGAWRWVQARGKVTERGSDGRPLVMSGTHQDISERKRLERELIDKVKELDSLYNGITDAVFIADIETRRILDCNHVAEKLMELDRAALQRMHVEALHPDDMLQFTMQAFARQARSEQRVVETEVQTSTGTRIPVSIMTSKLEFHERACLMGVFRDISESKEAEERIKAANQQLQASEQQLMAANQQLQASEQQLMAANQQLQASEQQLMAANQQLQASEAKYRLIFENLQDVYAEMDVATGLFDEISPSIIQYGYSREEVLHSPARGYFAEVGEWEDFMNTLLTRRMLQDYELRFRKKDGSIVTGSLSVALYQFTHDSPLKVAGTIRDISARKDHELQIRENLKLKNDFISSVSHELRTPLFSILGFSSMLLKDNATIDSATRHEFTSIIHDESSRLSSLIEDLLTISRIEAGKAKYHPETFGLVGLVCSVVALFRRESAEKNLQLEEEYPAIEVAVRFDRDSLKQVVMNLLGNAMKFTLSGGSIKICVLLCSDAACIQVADTGIGIDPADRDKIFEKFYRSEHCEIHVDGTGLGLAIVKELLESQGGAVSVESELNRGSTFTVMLPLAASASEGS</sequence>
<evidence type="ECO:0000256" key="9">
    <source>
        <dbReference type="ARBA" id="ARBA00022777"/>
    </source>
</evidence>
<comment type="caution">
    <text evidence="16">The sequence shown here is derived from an EMBL/GenBank/DDBJ whole genome shotgun (WGS) entry which is preliminary data.</text>
</comment>
<keyword evidence="12" id="KW-0472">Membrane</keyword>
<keyword evidence="8" id="KW-0547">Nucleotide-binding</keyword>
<feature type="domain" description="Histidine kinase" evidence="14">
    <location>
        <begin position="627"/>
        <end position="845"/>
    </location>
</feature>
<dbReference type="RefSeq" id="WP_139626794.1">
    <property type="nucleotide sequence ID" value="NZ_VDCI01000008.1"/>
</dbReference>
<reference evidence="16 17" key="1">
    <citation type="submission" date="2019-05" db="EMBL/GenBank/DDBJ databases">
        <title>Draft Whole-Genome sequence of the green sulfur bacterium Prosthecochloris vibrioformis DSM 260.</title>
        <authorList>
            <person name="Meyer T.E."/>
            <person name="Kyndt J.A."/>
        </authorList>
    </citation>
    <scope>NUCLEOTIDE SEQUENCE [LARGE SCALE GENOMIC DNA]</scope>
    <source>
        <strain evidence="16 17">DSM 260</strain>
    </source>
</reference>
<dbReference type="Pfam" id="PF00989">
    <property type="entry name" value="PAS"/>
    <property type="match status" value="1"/>
</dbReference>
<dbReference type="FunFam" id="3.30.565.10:FF:000023">
    <property type="entry name" value="PAS domain-containing sensor histidine kinase"/>
    <property type="match status" value="1"/>
</dbReference>
<dbReference type="InterPro" id="IPR003594">
    <property type="entry name" value="HATPase_dom"/>
</dbReference>
<protein>
    <recommendedName>
        <fullName evidence="4">histidine kinase</fullName>
        <ecNumber evidence="4">2.7.13.3</ecNumber>
    </recommendedName>
</protein>
<dbReference type="Pfam" id="PF02518">
    <property type="entry name" value="HATPase_c"/>
    <property type="match status" value="1"/>
</dbReference>
<dbReference type="InterPro" id="IPR052162">
    <property type="entry name" value="Sensor_kinase/Photoreceptor"/>
</dbReference>
<dbReference type="PROSITE" id="PS50113">
    <property type="entry name" value="PAC"/>
    <property type="match status" value="3"/>
</dbReference>
<organism evidence="16 17">
    <name type="scientific">Prosthecochloris vibrioformis</name>
    <name type="common">Chlorobium vibrioforme</name>
    <dbReference type="NCBI Taxonomy" id="1098"/>
    <lineage>
        <taxon>Bacteria</taxon>
        <taxon>Pseudomonadati</taxon>
        <taxon>Chlorobiota</taxon>
        <taxon>Chlorobiia</taxon>
        <taxon>Chlorobiales</taxon>
        <taxon>Chlorobiaceae</taxon>
        <taxon>Prosthecochloris</taxon>
    </lineage>
</organism>
<evidence type="ECO:0000256" key="11">
    <source>
        <dbReference type="ARBA" id="ARBA00023012"/>
    </source>
</evidence>
<evidence type="ECO:0000256" key="8">
    <source>
        <dbReference type="ARBA" id="ARBA00022741"/>
    </source>
</evidence>
<evidence type="ECO:0000256" key="3">
    <source>
        <dbReference type="ARBA" id="ARBA00004314"/>
    </source>
</evidence>
<dbReference type="Pfam" id="PF08447">
    <property type="entry name" value="PAS_3"/>
    <property type="match status" value="2"/>
</dbReference>
<evidence type="ECO:0000256" key="10">
    <source>
        <dbReference type="ARBA" id="ARBA00022840"/>
    </source>
</evidence>
<dbReference type="GO" id="GO:0005886">
    <property type="term" value="C:plasma membrane"/>
    <property type="evidence" value="ECO:0007669"/>
    <property type="project" value="UniProtKB-SubCell"/>
</dbReference>
<evidence type="ECO:0000259" key="15">
    <source>
        <dbReference type="PROSITE" id="PS50113"/>
    </source>
</evidence>
<keyword evidence="13" id="KW-0175">Coiled coil</keyword>
<evidence type="ECO:0000313" key="17">
    <source>
        <dbReference type="Proteomes" id="UP000309544"/>
    </source>
</evidence>
<dbReference type="SMART" id="SM00387">
    <property type="entry name" value="HATPase_c"/>
    <property type="match status" value="1"/>
</dbReference>
<dbReference type="SMART" id="SM00388">
    <property type="entry name" value="HisKA"/>
    <property type="match status" value="1"/>
</dbReference>
<keyword evidence="7" id="KW-0808">Transferase</keyword>
<dbReference type="InterPro" id="IPR000700">
    <property type="entry name" value="PAS-assoc_C"/>
</dbReference>
<dbReference type="InterPro" id="IPR013655">
    <property type="entry name" value="PAS_fold_3"/>
</dbReference>